<evidence type="ECO:0000256" key="3">
    <source>
        <dbReference type="ARBA" id="ARBA00022741"/>
    </source>
</evidence>
<keyword evidence="3 8" id="KW-0547">Nucleotide-binding</keyword>
<comment type="caution">
    <text evidence="12">The sequence shown here is derived from an EMBL/GenBank/DDBJ whole genome shotgun (WGS) entry which is preliminary data.</text>
</comment>
<sequence length="550" mass="62940">MTEIRELPEATNFIEQIINEDIAAGKLRPEQVQTRFPPEPNGYLHIGHAKSMFVNFGTALKYGGKCNLFFDDTNPSKEKTEFVDAIRADIRWLGYEWARECYASDFFDTIYEFALRLIREGKAFVCDLSPEEIKNTRGTLTEPGTESPYRNRSVEENLRLFEEMRAGKYKDGEKCLRAKIDMASPNVNMRDPVIYRILHATHHRTGDKWCIYPMYDYAHPICDYLQGVTHSLCTLEFEDHRPLYDWVGINLGFDPKPRQIEFARLNITNTVMSKRYLKKLVEEGMVHGWDDPRMPTLSGLRNRGIPAAAVRDFCSRIGIAKAQSECEYSYFEACVREYLNARAPRAMAILDPVKLTLTNYEGEEELDFDINQTDENAGTRKVKFGRHLFIERADFSLDPPPKYYRLKPGGVVRLKNAYIVRCDDVVKDNDGNVSEILCTYIPESRSGNDTSGIKAKGVVQWVNADCCSGCEVRQYESLLRDAEYAGQDFSERMNENSEQIVQGKAEPALAAAEDGTPFQLLRTGYYKKCTEGEKLVLSEIVSLKDNFNKK</sequence>
<name>A0A9D2II05_9FIRM</name>
<dbReference type="Pfam" id="PF20974">
    <property type="entry name" value="tRNA-synt_1c_C2"/>
    <property type="match status" value="1"/>
</dbReference>
<dbReference type="EMBL" id="DXCF01000030">
    <property type="protein sequence ID" value="HIZ09984.1"/>
    <property type="molecule type" value="Genomic_DNA"/>
</dbReference>
<keyword evidence="4 8" id="KW-0067">ATP-binding</keyword>
<dbReference type="SUPFAM" id="SSF52374">
    <property type="entry name" value="Nucleotidylyl transferase"/>
    <property type="match status" value="1"/>
</dbReference>
<evidence type="ECO:0000259" key="11">
    <source>
        <dbReference type="Pfam" id="PF20974"/>
    </source>
</evidence>
<dbReference type="FunFam" id="1.10.1160.10:FF:000001">
    <property type="entry name" value="Glutamine--tRNA ligase"/>
    <property type="match status" value="1"/>
</dbReference>
<protein>
    <recommendedName>
        <fullName evidence="7">Glutamine--tRNA ligase</fullName>
        <ecNumber evidence="7">6.1.1.18</ecNumber>
    </recommendedName>
</protein>
<dbReference type="InterPro" id="IPR020056">
    <property type="entry name" value="Rbsml_bL25/Gln-tRNA_synth_N"/>
</dbReference>
<evidence type="ECO:0000256" key="5">
    <source>
        <dbReference type="ARBA" id="ARBA00022917"/>
    </source>
</evidence>
<dbReference type="AlphaFoldDB" id="A0A9D2II05"/>
<evidence type="ECO:0000259" key="10">
    <source>
        <dbReference type="Pfam" id="PF03950"/>
    </source>
</evidence>
<dbReference type="Gene3D" id="3.40.50.620">
    <property type="entry name" value="HUPs"/>
    <property type="match status" value="1"/>
</dbReference>
<dbReference type="NCBIfam" id="NF011291">
    <property type="entry name" value="PRK14703.1"/>
    <property type="match status" value="1"/>
</dbReference>
<proteinExistence type="inferred from homology"/>
<evidence type="ECO:0000259" key="9">
    <source>
        <dbReference type="Pfam" id="PF00749"/>
    </source>
</evidence>
<organism evidence="12 13">
    <name type="scientific">Candidatus Borkfalkia avicola</name>
    <dbReference type="NCBI Taxonomy" id="2838503"/>
    <lineage>
        <taxon>Bacteria</taxon>
        <taxon>Bacillati</taxon>
        <taxon>Bacillota</taxon>
        <taxon>Clostridia</taxon>
        <taxon>Christensenellales</taxon>
        <taxon>Christensenellaceae</taxon>
        <taxon>Candidatus Borkfalkia</taxon>
    </lineage>
</organism>
<dbReference type="PANTHER" id="PTHR43097:SF5">
    <property type="entry name" value="GLUTAMATE--TRNA LIGASE"/>
    <property type="match status" value="1"/>
</dbReference>
<evidence type="ECO:0000313" key="13">
    <source>
        <dbReference type="Proteomes" id="UP000824025"/>
    </source>
</evidence>
<dbReference type="InterPro" id="IPR011035">
    <property type="entry name" value="Ribosomal_bL25/Gln-tRNA_synth"/>
</dbReference>
<dbReference type="FunFam" id="3.90.800.10:FF:000001">
    <property type="entry name" value="Glutamine--tRNA ligase"/>
    <property type="match status" value="1"/>
</dbReference>
<dbReference type="InterPro" id="IPR050132">
    <property type="entry name" value="Gln/Glu-tRNA_Ligase"/>
</dbReference>
<evidence type="ECO:0000256" key="4">
    <source>
        <dbReference type="ARBA" id="ARBA00022840"/>
    </source>
</evidence>
<dbReference type="InterPro" id="IPR014729">
    <property type="entry name" value="Rossmann-like_a/b/a_fold"/>
</dbReference>
<dbReference type="SUPFAM" id="SSF50715">
    <property type="entry name" value="Ribosomal protein L25-like"/>
    <property type="match status" value="1"/>
</dbReference>
<dbReference type="FunFam" id="3.40.50.620:FF:000037">
    <property type="entry name" value="Glutamine--tRNA ligase cytoplasmic"/>
    <property type="match status" value="1"/>
</dbReference>
<dbReference type="InterPro" id="IPR000924">
    <property type="entry name" value="Glu/Gln-tRNA-synth"/>
</dbReference>
<dbReference type="GO" id="GO:0004819">
    <property type="term" value="F:glutamine-tRNA ligase activity"/>
    <property type="evidence" value="ECO:0007669"/>
    <property type="project" value="UniProtKB-UniRule"/>
</dbReference>
<feature type="domain" description="Glutamyl/glutaminyl-tRNA synthetase class Ib catalytic" evidence="9">
    <location>
        <begin position="31"/>
        <end position="340"/>
    </location>
</feature>
<evidence type="ECO:0000256" key="2">
    <source>
        <dbReference type="ARBA" id="ARBA00022598"/>
    </source>
</evidence>
<dbReference type="Proteomes" id="UP000824025">
    <property type="component" value="Unassembled WGS sequence"/>
</dbReference>
<reference evidence="12" key="2">
    <citation type="submission" date="2021-04" db="EMBL/GenBank/DDBJ databases">
        <authorList>
            <person name="Gilroy R."/>
        </authorList>
    </citation>
    <scope>NUCLEOTIDE SEQUENCE</scope>
    <source>
        <strain evidence="12">CHK192-19661</strain>
    </source>
</reference>
<keyword evidence="1" id="KW-0963">Cytoplasm</keyword>
<dbReference type="Pfam" id="PF00749">
    <property type="entry name" value="tRNA-synt_1c"/>
    <property type="match status" value="1"/>
</dbReference>
<dbReference type="InterPro" id="IPR004514">
    <property type="entry name" value="Gln-tRNA-synth"/>
</dbReference>
<dbReference type="GO" id="GO:0005524">
    <property type="term" value="F:ATP binding"/>
    <property type="evidence" value="ECO:0007669"/>
    <property type="project" value="UniProtKB-KW"/>
</dbReference>
<evidence type="ECO:0000256" key="7">
    <source>
        <dbReference type="NCBIfam" id="TIGR00440"/>
    </source>
</evidence>
<evidence type="ECO:0000313" key="12">
    <source>
        <dbReference type="EMBL" id="HIZ09984.1"/>
    </source>
</evidence>
<dbReference type="NCBIfam" id="TIGR00440">
    <property type="entry name" value="glnS"/>
    <property type="match status" value="1"/>
</dbReference>
<keyword evidence="6 8" id="KW-0030">Aminoacyl-tRNA synthetase</keyword>
<dbReference type="GO" id="GO:0006425">
    <property type="term" value="P:glutaminyl-tRNA aminoacylation"/>
    <property type="evidence" value="ECO:0007669"/>
    <property type="project" value="UniProtKB-UniRule"/>
</dbReference>
<dbReference type="InterPro" id="IPR020059">
    <property type="entry name" value="Glu/Gln-tRNA-synth_Ib_codon-bd"/>
</dbReference>
<dbReference type="Gene3D" id="1.10.1160.10">
    <property type="entry name" value="Glutamyl-trna Synthetase, Domain 2"/>
    <property type="match status" value="1"/>
</dbReference>
<gene>
    <name evidence="12" type="ORF">H9726_05805</name>
</gene>
<dbReference type="PANTHER" id="PTHR43097">
    <property type="entry name" value="GLUTAMINE-TRNA LIGASE"/>
    <property type="match status" value="1"/>
</dbReference>
<dbReference type="GO" id="GO:0005829">
    <property type="term" value="C:cytosol"/>
    <property type="evidence" value="ECO:0007669"/>
    <property type="project" value="TreeGrafter"/>
</dbReference>
<dbReference type="PRINTS" id="PR00987">
    <property type="entry name" value="TRNASYNTHGLU"/>
</dbReference>
<evidence type="ECO:0000256" key="1">
    <source>
        <dbReference type="ARBA" id="ARBA00022490"/>
    </source>
</evidence>
<keyword evidence="2 8" id="KW-0436">Ligase</keyword>
<dbReference type="InterPro" id="IPR049437">
    <property type="entry name" value="tRNA-synt_1c_C2"/>
</dbReference>
<dbReference type="Gene3D" id="2.40.240.10">
    <property type="entry name" value="Ribosomal Protein L25, Chain P"/>
    <property type="match status" value="2"/>
</dbReference>
<dbReference type="Pfam" id="PF03950">
    <property type="entry name" value="tRNA-synt_1c_C"/>
    <property type="match status" value="1"/>
</dbReference>
<evidence type="ECO:0000256" key="8">
    <source>
        <dbReference type="RuleBase" id="RU363037"/>
    </source>
</evidence>
<dbReference type="EC" id="6.1.1.18" evidence="7"/>
<evidence type="ECO:0000256" key="6">
    <source>
        <dbReference type="ARBA" id="ARBA00023146"/>
    </source>
</evidence>
<dbReference type="InterPro" id="IPR020061">
    <property type="entry name" value="Glu_tRNA_lig_a-bdl"/>
</dbReference>
<comment type="similarity">
    <text evidence="8">Belongs to the class-I aminoacyl-tRNA synthetase family.</text>
</comment>
<keyword evidence="5 8" id="KW-0648">Protein biosynthesis</keyword>
<accession>A0A9D2II05</accession>
<reference evidence="12" key="1">
    <citation type="journal article" date="2021" name="PeerJ">
        <title>Extensive microbial diversity within the chicken gut microbiome revealed by metagenomics and culture.</title>
        <authorList>
            <person name="Gilroy R."/>
            <person name="Ravi A."/>
            <person name="Getino M."/>
            <person name="Pursley I."/>
            <person name="Horton D.L."/>
            <person name="Alikhan N.F."/>
            <person name="Baker D."/>
            <person name="Gharbi K."/>
            <person name="Hall N."/>
            <person name="Watson M."/>
            <person name="Adriaenssens E.M."/>
            <person name="Foster-Nyarko E."/>
            <person name="Jarju S."/>
            <person name="Secka A."/>
            <person name="Antonio M."/>
            <person name="Oren A."/>
            <person name="Chaudhuri R.R."/>
            <person name="La Ragione R."/>
            <person name="Hildebrand F."/>
            <person name="Pallen M.J."/>
        </authorList>
    </citation>
    <scope>NUCLEOTIDE SEQUENCE</scope>
    <source>
        <strain evidence="12">CHK192-19661</strain>
    </source>
</reference>
<feature type="domain" description="tRNA synthetases class I (E and Q) anti-codon binding" evidence="11">
    <location>
        <begin position="458"/>
        <end position="527"/>
    </location>
</feature>
<dbReference type="InterPro" id="IPR020058">
    <property type="entry name" value="Glu/Gln-tRNA-synth_Ib_cat-dom"/>
</dbReference>
<dbReference type="Gene3D" id="3.90.800.10">
    <property type="entry name" value="Glutamyl-tRNA Synthetase, Domain 3"/>
    <property type="match status" value="1"/>
</dbReference>
<feature type="domain" description="Glutamyl/glutaminyl-tRNA synthetase class Ib anti-codon binding" evidence="10">
    <location>
        <begin position="343"/>
        <end position="440"/>
    </location>
</feature>